<dbReference type="EMBL" id="JAJADR010000004">
    <property type="protein sequence ID" value="MCB2409211.1"/>
    <property type="molecule type" value="Genomic_DNA"/>
</dbReference>
<feature type="transmembrane region" description="Helical" evidence="1">
    <location>
        <begin position="143"/>
        <end position="160"/>
    </location>
</feature>
<dbReference type="Proteomes" id="UP001165296">
    <property type="component" value="Unassembled WGS sequence"/>
</dbReference>
<feature type="transmembrane region" description="Helical" evidence="1">
    <location>
        <begin position="253"/>
        <end position="273"/>
    </location>
</feature>
<feature type="transmembrane region" description="Helical" evidence="1">
    <location>
        <begin position="166"/>
        <end position="190"/>
    </location>
</feature>
<dbReference type="RefSeq" id="WP_226176781.1">
    <property type="nucleotide sequence ID" value="NZ_JAJADR010000004.1"/>
</dbReference>
<evidence type="ECO:0000313" key="2">
    <source>
        <dbReference type="EMBL" id="MCB2409211.1"/>
    </source>
</evidence>
<keyword evidence="1" id="KW-0472">Membrane</keyword>
<feature type="transmembrane region" description="Helical" evidence="1">
    <location>
        <begin position="285"/>
        <end position="304"/>
    </location>
</feature>
<protein>
    <recommendedName>
        <fullName evidence="4">Glycosyltransferase RgtA/B/C/D-like domain-containing protein</fullName>
    </recommendedName>
</protein>
<feature type="transmembrane region" description="Helical" evidence="1">
    <location>
        <begin position="62"/>
        <end position="82"/>
    </location>
</feature>
<evidence type="ECO:0000313" key="3">
    <source>
        <dbReference type="Proteomes" id="UP001165296"/>
    </source>
</evidence>
<proteinExistence type="predicted"/>
<keyword evidence="1" id="KW-1133">Transmembrane helix</keyword>
<feature type="transmembrane region" description="Helical" evidence="1">
    <location>
        <begin position="94"/>
        <end position="113"/>
    </location>
</feature>
<comment type="caution">
    <text evidence="2">The sequence shown here is derived from an EMBL/GenBank/DDBJ whole genome shotgun (WGS) entry which is preliminary data.</text>
</comment>
<keyword evidence="1" id="KW-0812">Transmembrane</keyword>
<evidence type="ECO:0000256" key="1">
    <source>
        <dbReference type="SAM" id="Phobius"/>
    </source>
</evidence>
<accession>A0ABS8ATW8</accession>
<name>A0ABS8ATW8_9BACT</name>
<organism evidence="2 3">
    <name type="scientific">Hymenobacter lucidus</name>
    <dbReference type="NCBI Taxonomy" id="2880930"/>
    <lineage>
        <taxon>Bacteria</taxon>
        <taxon>Pseudomonadati</taxon>
        <taxon>Bacteroidota</taxon>
        <taxon>Cytophagia</taxon>
        <taxon>Cytophagales</taxon>
        <taxon>Hymenobacteraceae</taxon>
        <taxon>Hymenobacter</taxon>
    </lineage>
</organism>
<gene>
    <name evidence="2" type="ORF">LGH74_14565</name>
</gene>
<reference evidence="2" key="1">
    <citation type="submission" date="2021-10" db="EMBL/GenBank/DDBJ databases">
        <authorList>
            <person name="Dean J.D."/>
            <person name="Kim M.K."/>
            <person name="Newey C.N."/>
            <person name="Stoker T.S."/>
            <person name="Thompson D.W."/>
            <person name="Grose J.H."/>
        </authorList>
    </citation>
    <scope>NUCLEOTIDE SEQUENCE</scope>
    <source>
        <strain evidence="2">BT178</strain>
    </source>
</reference>
<keyword evidence="3" id="KW-1185">Reference proteome</keyword>
<feature type="transmembrane region" description="Helical" evidence="1">
    <location>
        <begin position="310"/>
        <end position="327"/>
    </location>
</feature>
<feature type="transmembrane region" description="Helical" evidence="1">
    <location>
        <begin position="119"/>
        <end position="136"/>
    </location>
</feature>
<sequence>MSRWSVRRQSLLLVFLLALALLWSNAYLVLVNHPAAYTIDEQSYLRMAQGNFDVPVTHRYRVILPLAAGTLAYLLNGVTSLISASGKPPIGSSFFLLNVLVMALAGLFLYRTARAYGTAAGPALIGMAAILCSGVASYISGLVLVDSAVVLAVVLLYYALRTQSGLLLLAVVVLGPALKESFILFLPVALLYGRFVPLWQRLLTIVGAAGLVLALHAAIDAQVPPAATGSLANALEHGRNVVSNLGWLLSPHGLVICSGVFGLFNGVLLAGFWGGRAAIGRWLPLLPAGPTLLGLAAVLAHMLLSGEMSRMLLLAAPIVAVAVALILDRHPLFGPLRQLLGTPANQAEKPA</sequence>
<evidence type="ECO:0008006" key="4">
    <source>
        <dbReference type="Google" id="ProtNLM"/>
    </source>
</evidence>